<dbReference type="Gene3D" id="1.20.1560.10">
    <property type="entry name" value="ABC transporter type 1, transmembrane domain"/>
    <property type="match status" value="1"/>
</dbReference>
<dbReference type="AlphaFoldDB" id="A0A7R9DMU1"/>
<keyword evidence="8 9" id="KW-0472">Membrane</keyword>
<dbReference type="InterPro" id="IPR050173">
    <property type="entry name" value="ABC_transporter_C-like"/>
</dbReference>
<keyword evidence="3 9" id="KW-0812">Transmembrane</keyword>
<dbReference type="GO" id="GO:0005524">
    <property type="term" value="F:ATP binding"/>
    <property type="evidence" value="ECO:0007669"/>
    <property type="project" value="UniProtKB-KW"/>
</dbReference>
<dbReference type="EMBL" id="OC332018">
    <property type="protein sequence ID" value="CAD7417688.1"/>
    <property type="molecule type" value="Genomic_DNA"/>
</dbReference>
<accession>A0A7R9DMU1</accession>
<gene>
    <name evidence="11" type="ORF">TCEB3V08_LOCUS13026</name>
</gene>
<dbReference type="PROSITE" id="PS50929">
    <property type="entry name" value="ABC_TM1F"/>
    <property type="match status" value="1"/>
</dbReference>
<dbReference type="GO" id="GO:0012505">
    <property type="term" value="C:endomembrane system"/>
    <property type="evidence" value="ECO:0007669"/>
    <property type="project" value="UniProtKB-SubCell"/>
</dbReference>
<dbReference type="InterPro" id="IPR036640">
    <property type="entry name" value="ABC1_TM_sf"/>
</dbReference>
<name>A0A7R9DMU1_TIMCR</name>
<feature type="transmembrane region" description="Helical" evidence="9">
    <location>
        <begin position="39"/>
        <end position="59"/>
    </location>
</feature>
<dbReference type="CDD" id="cd18595">
    <property type="entry name" value="ABC_6TM_MRP1_2_3_6_D1_like"/>
    <property type="match status" value="1"/>
</dbReference>
<dbReference type="GO" id="GO:0016020">
    <property type="term" value="C:membrane"/>
    <property type="evidence" value="ECO:0007669"/>
    <property type="project" value="InterPro"/>
</dbReference>
<organism evidence="11">
    <name type="scientific">Timema cristinae</name>
    <name type="common">Walking stick</name>
    <dbReference type="NCBI Taxonomy" id="61476"/>
    <lineage>
        <taxon>Eukaryota</taxon>
        <taxon>Metazoa</taxon>
        <taxon>Ecdysozoa</taxon>
        <taxon>Arthropoda</taxon>
        <taxon>Hexapoda</taxon>
        <taxon>Insecta</taxon>
        <taxon>Pterygota</taxon>
        <taxon>Neoptera</taxon>
        <taxon>Polyneoptera</taxon>
        <taxon>Phasmatodea</taxon>
        <taxon>Timematodea</taxon>
        <taxon>Timematoidea</taxon>
        <taxon>Timematidae</taxon>
        <taxon>Timema</taxon>
    </lineage>
</organism>
<dbReference type="GO" id="GO:0140359">
    <property type="term" value="F:ABC-type transporter activity"/>
    <property type="evidence" value="ECO:0007669"/>
    <property type="project" value="InterPro"/>
</dbReference>
<proteinExistence type="predicted"/>
<dbReference type="SUPFAM" id="SSF90123">
    <property type="entry name" value="ABC transporter transmembrane region"/>
    <property type="match status" value="1"/>
</dbReference>
<feature type="transmembrane region" description="Helical" evidence="9">
    <location>
        <begin position="171"/>
        <end position="191"/>
    </location>
</feature>
<evidence type="ECO:0000256" key="8">
    <source>
        <dbReference type="ARBA" id="ARBA00023136"/>
    </source>
</evidence>
<evidence type="ECO:0000256" key="7">
    <source>
        <dbReference type="ARBA" id="ARBA00022989"/>
    </source>
</evidence>
<keyword evidence="2" id="KW-0813">Transport</keyword>
<evidence type="ECO:0000256" key="6">
    <source>
        <dbReference type="ARBA" id="ARBA00022840"/>
    </source>
</evidence>
<comment type="subcellular location">
    <subcellularLocation>
        <location evidence="1">Endomembrane system</location>
        <topology evidence="1">Multi-pass membrane protein</topology>
    </subcellularLocation>
</comment>
<evidence type="ECO:0000256" key="3">
    <source>
        <dbReference type="ARBA" id="ARBA00022692"/>
    </source>
</evidence>
<protein>
    <recommendedName>
        <fullName evidence="10">ABC transmembrane type-1 domain-containing protein</fullName>
    </recommendedName>
</protein>
<feature type="domain" description="ABC transmembrane type-1" evidence="10">
    <location>
        <begin position="1"/>
        <end position="188"/>
    </location>
</feature>
<evidence type="ECO:0000256" key="9">
    <source>
        <dbReference type="SAM" id="Phobius"/>
    </source>
</evidence>
<feature type="transmembrane region" description="Helical" evidence="9">
    <location>
        <begin position="12"/>
        <end position="33"/>
    </location>
</feature>
<evidence type="ECO:0000256" key="5">
    <source>
        <dbReference type="ARBA" id="ARBA00022741"/>
    </source>
</evidence>
<evidence type="ECO:0000256" key="4">
    <source>
        <dbReference type="ARBA" id="ARBA00022737"/>
    </source>
</evidence>
<evidence type="ECO:0000259" key="10">
    <source>
        <dbReference type="PROSITE" id="PS50929"/>
    </source>
</evidence>
<keyword evidence="7 9" id="KW-1133">Transmembrane helix</keyword>
<dbReference type="InterPro" id="IPR011527">
    <property type="entry name" value="ABC1_TM_dom"/>
</dbReference>
<sequence length="217" mass="24475">MSVDANRILEAVPNLNILWSAPMLIALCLYFLWEIMGPSVLAGLAVMVVLIPINGFIANKVKTLQIRQMKTKDQRIKLMNEVLNGIKVLKMYAWEPSFEKIIESKRGKEIKVLKAAAYLNAGTSFIWTCAPFMVSLMTFMTFILVETFILVDSSNVLDAQTAFVSLTLFNIMRAPLAMIPMVVATMIQAMVSIKRINKYLATEDLDRSSVFSRKVRE</sequence>
<feature type="transmembrane region" description="Helical" evidence="9">
    <location>
        <begin position="125"/>
        <end position="151"/>
    </location>
</feature>
<evidence type="ECO:0000256" key="1">
    <source>
        <dbReference type="ARBA" id="ARBA00004127"/>
    </source>
</evidence>
<reference evidence="11" key="1">
    <citation type="submission" date="2020-11" db="EMBL/GenBank/DDBJ databases">
        <authorList>
            <person name="Tran Van P."/>
        </authorList>
    </citation>
    <scope>NUCLEOTIDE SEQUENCE</scope>
</reference>
<keyword evidence="5" id="KW-0547">Nucleotide-binding</keyword>
<dbReference type="Pfam" id="PF00664">
    <property type="entry name" value="ABC_membrane"/>
    <property type="match status" value="1"/>
</dbReference>
<keyword evidence="6" id="KW-0067">ATP-binding</keyword>
<keyword evidence="4" id="KW-0677">Repeat</keyword>
<dbReference type="PANTHER" id="PTHR24223">
    <property type="entry name" value="ATP-BINDING CASSETTE SUB-FAMILY C"/>
    <property type="match status" value="1"/>
</dbReference>
<evidence type="ECO:0000313" key="11">
    <source>
        <dbReference type="EMBL" id="CAD7417688.1"/>
    </source>
</evidence>
<dbReference type="PANTHER" id="PTHR24223:SF443">
    <property type="entry name" value="MULTIDRUG-RESISTANCE LIKE PROTEIN 1, ISOFORM I"/>
    <property type="match status" value="1"/>
</dbReference>
<evidence type="ECO:0000256" key="2">
    <source>
        <dbReference type="ARBA" id="ARBA00022448"/>
    </source>
</evidence>